<evidence type="ECO:0000256" key="13">
    <source>
        <dbReference type="PIRSR" id="PIRSR006621-1"/>
    </source>
</evidence>
<feature type="active site" description="Proton donor" evidence="13">
    <location>
        <position position="87"/>
    </location>
</feature>
<feature type="domain" description="DUS-like FMN-binding" evidence="15">
    <location>
        <begin position="1"/>
        <end position="306"/>
    </location>
</feature>
<evidence type="ECO:0000256" key="11">
    <source>
        <dbReference type="ARBA" id="ARBA00048802"/>
    </source>
</evidence>
<evidence type="ECO:0000256" key="12">
    <source>
        <dbReference type="PIRNR" id="PIRNR006621"/>
    </source>
</evidence>
<name>A0A932GSH2_UNCTE</name>
<proteinExistence type="inferred from homology"/>
<keyword evidence="3" id="KW-0820">tRNA-binding</keyword>
<comment type="function">
    <text evidence="2 12">Catalyzes the synthesis of 5,6-dihydrouridine (D), a modified base found in the D-loop of most tRNAs, via the reduction of the C5-C6 double bond in target uridines.</text>
</comment>
<evidence type="ECO:0000256" key="5">
    <source>
        <dbReference type="ARBA" id="ARBA00022643"/>
    </source>
</evidence>
<dbReference type="SUPFAM" id="SSF51395">
    <property type="entry name" value="FMN-linked oxidoreductases"/>
    <property type="match status" value="1"/>
</dbReference>
<dbReference type="InterPro" id="IPR001269">
    <property type="entry name" value="DUS_fam"/>
</dbReference>
<dbReference type="EMBL" id="JACPSX010000272">
    <property type="protein sequence ID" value="MBI3016190.1"/>
    <property type="molecule type" value="Genomic_DNA"/>
</dbReference>
<evidence type="ECO:0000256" key="1">
    <source>
        <dbReference type="ARBA" id="ARBA00001917"/>
    </source>
</evidence>
<dbReference type="NCBIfam" id="TIGR00737">
    <property type="entry name" value="nifR3_yhdG"/>
    <property type="match status" value="1"/>
</dbReference>
<dbReference type="PROSITE" id="PS01136">
    <property type="entry name" value="UPF0034"/>
    <property type="match status" value="1"/>
</dbReference>
<keyword evidence="8" id="KW-0694">RNA-binding</keyword>
<comment type="similarity">
    <text evidence="12">Belongs to the dus family.</text>
</comment>
<dbReference type="Gene3D" id="3.20.20.70">
    <property type="entry name" value="Aldolase class I"/>
    <property type="match status" value="1"/>
</dbReference>
<dbReference type="AlphaFoldDB" id="A0A932GSH2"/>
<feature type="binding site" evidence="14">
    <location>
        <begin position="211"/>
        <end position="212"/>
    </location>
    <ligand>
        <name>FMN</name>
        <dbReference type="ChEBI" id="CHEBI:58210"/>
    </ligand>
</feature>
<evidence type="ECO:0000259" key="15">
    <source>
        <dbReference type="Pfam" id="PF01207"/>
    </source>
</evidence>
<evidence type="ECO:0000256" key="10">
    <source>
        <dbReference type="ARBA" id="ARBA00048205"/>
    </source>
</evidence>
<dbReference type="InterPro" id="IPR018517">
    <property type="entry name" value="tRNA_hU_synthase_CS"/>
</dbReference>
<evidence type="ECO:0000256" key="8">
    <source>
        <dbReference type="ARBA" id="ARBA00022884"/>
    </source>
</evidence>
<evidence type="ECO:0000256" key="14">
    <source>
        <dbReference type="PIRSR" id="PIRSR006621-2"/>
    </source>
</evidence>
<evidence type="ECO:0000256" key="9">
    <source>
        <dbReference type="ARBA" id="ARBA00023002"/>
    </source>
</evidence>
<evidence type="ECO:0000313" key="17">
    <source>
        <dbReference type="Proteomes" id="UP000741360"/>
    </source>
</evidence>
<dbReference type="Proteomes" id="UP000741360">
    <property type="component" value="Unassembled WGS sequence"/>
</dbReference>
<keyword evidence="6 12" id="KW-0819">tRNA processing</keyword>
<gene>
    <name evidence="16" type="primary">dusB</name>
    <name evidence="16" type="ORF">HYY65_14270</name>
</gene>
<dbReference type="PIRSF" id="PIRSF006621">
    <property type="entry name" value="Dus"/>
    <property type="match status" value="1"/>
</dbReference>
<keyword evidence="4 12" id="KW-0285">Flavoprotein</keyword>
<dbReference type="GO" id="GO:0000049">
    <property type="term" value="F:tRNA binding"/>
    <property type="evidence" value="ECO:0007669"/>
    <property type="project" value="UniProtKB-KW"/>
</dbReference>
<dbReference type="InterPro" id="IPR013785">
    <property type="entry name" value="Aldolase_TIM"/>
</dbReference>
<dbReference type="InterPro" id="IPR024036">
    <property type="entry name" value="tRNA-dHydroUridine_Synthase_C"/>
</dbReference>
<keyword evidence="7" id="KW-0521">NADP</keyword>
<dbReference type="CDD" id="cd02801">
    <property type="entry name" value="DUS_like_FMN"/>
    <property type="match status" value="1"/>
</dbReference>
<comment type="caution">
    <text evidence="16">The sequence shown here is derived from an EMBL/GenBank/DDBJ whole genome shotgun (WGS) entry which is preliminary data.</text>
</comment>
<keyword evidence="14" id="KW-0547">Nucleotide-binding</keyword>
<evidence type="ECO:0000256" key="2">
    <source>
        <dbReference type="ARBA" id="ARBA00002790"/>
    </source>
</evidence>
<accession>A0A932GSH2</accession>
<protein>
    <recommendedName>
        <fullName evidence="12">tRNA-dihydrouridine synthase</fullName>
        <ecNumber evidence="12">1.3.1.-</ecNumber>
    </recommendedName>
</protein>
<feature type="binding site" evidence="14">
    <location>
        <position position="156"/>
    </location>
    <ligand>
        <name>FMN</name>
        <dbReference type="ChEBI" id="CHEBI:58210"/>
    </ligand>
</feature>
<sequence>MAPLAGMTNLPFRLLAREAGCGLVCTEMVSTEALVRNNEKTRRLFASDPKEKPLSVQVFGSSPEVVARAAAIVEESGADIVDINMGCPVPKIVKASAGAALLRNPPLVEAILTATVKAVSVPVTVKTRAGWDDRSINGPEIARIAEGCGVQAIAIHARTRSQQFSGEADWSLITAFREAVSIPVFGNGDVKSPEDARRMLEQTGCDGVMIGRGAVGSPWIFRQIAHYMQSGEIPPPPSTAEKLSLVNRHIELLETYLEEREAVFHMRKHLPHYTRGLPGAAVFRDRINQIERLAEVKSEVAAFFSNACESSGAPSSLSPSIR</sequence>
<dbReference type="PANTHER" id="PTHR45846">
    <property type="entry name" value="TRNA-DIHYDROURIDINE(47) SYNTHASE [NAD(P)(+)]-LIKE"/>
    <property type="match status" value="1"/>
</dbReference>
<dbReference type="Gene3D" id="1.10.1200.80">
    <property type="entry name" value="Putative flavin oxidoreducatase, domain 2"/>
    <property type="match status" value="1"/>
</dbReference>
<feature type="binding site" evidence="14">
    <location>
        <position position="126"/>
    </location>
    <ligand>
        <name>FMN</name>
        <dbReference type="ChEBI" id="CHEBI:58210"/>
    </ligand>
</feature>
<evidence type="ECO:0000256" key="3">
    <source>
        <dbReference type="ARBA" id="ARBA00022555"/>
    </source>
</evidence>
<comment type="catalytic activity">
    <reaction evidence="11">
        <text>a 5,6-dihydrouridine in tRNA + NAD(+) = a uridine in tRNA + NADH + H(+)</text>
        <dbReference type="Rhea" id="RHEA:54452"/>
        <dbReference type="Rhea" id="RHEA-COMP:13339"/>
        <dbReference type="Rhea" id="RHEA-COMP:13887"/>
        <dbReference type="ChEBI" id="CHEBI:15378"/>
        <dbReference type="ChEBI" id="CHEBI:57540"/>
        <dbReference type="ChEBI" id="CHEBI:57945"/>
        <dbReference type="ChEBI" id="CHEBI:65315"/>
        <dbReference type="ChEBI" id="CHEBI:74443"/>
    </reaction>
</comment>
<evidence type="ECO:0000256" key="7">
    <source>
        <dbReference type="ARBA" id="ARBA00022857"/>
    </source>
</evidence>
<evidence type="ECO:0000256" key="4">
    <source>
        <dbReference type="ARBA" id="ARBA00022630"/>
    </source>
</evidence>
<dbReference type="InterPro" id="IPR035587">
    <property type="entry name" value="DUS-like_FMN-bd"/>
</dbReference>
<keyword evidence="9 12" id="KW-0560">Oxidoreductase</keyword>
<evidence type="ECO:0000256" key="6">
    <source>
        <dbReference type="ARBA" id="ARBA00022694"/>
    </source>
</evidence>
<dbReference type="PANTHER" id="PTHR45846:SF1">
    <property type="entry name" value="TRNA-DIHYDROURIDINE(47) SYNTHASE [NAD(P)(+)]-LIKE"/>
    <property type="match status" value="1"/>
</dbReference>
<dbReference type="GO" id="GO:0017150">
    <property type="term" value="F:tRNA dihydrouridine synthase activity"/>
    <property type="evidence" value="ECO:0007669"/>
    <property type="project" value="InterPro"/>
</dbReference>
<comment type="catalytic activity">
    <reaction evidence="10">
        <text>a 5,6-dihydrouridine in tRNA + NADP(+) = a uridine in tRNA + NADPH + H(+)</text>
        <dbReference type="Rhea" id="RHEA:23624"/>
        <dbReference type="Rhea" id="RHEA-COMP:13339"/>
        <dbReference type="Rhea" id="RHEA-COMP:13887"/>
        <dbReference type="ChEBI" id="CHEBI:15378"/>
        <dbReference type="ChEBI" id="CHEBI:57783"/>
        <dbReference type="ChEBI" id="CHEBI:58349"/>
        <dbReference type="ChEBI" id="CHEBI:65315"/>
        <dbReference type="ChEBI" id="CHEBI:74443"/>
    </reaction>
</comment>
<reference evidence="16" key="1">
    <citation type="submission" date="2020-07" db="EMBL/GenBank/DDBJ databases">
        <title>Huge and variable diversity of episymbiotic CPR bacteria and DPANN archaea in groundwater ecosystems.</title>
        <authorList>
            <person name="He C.Y."/>
            <person name="Keren R."/>
            <person name="Whittaker M."/>
            <person name="Farag I.F."/>
            <person name="Doudna J."/>
            <person name="Cate J.H.D."/>
            <person name="Banfield J.F."/>
        </authorList>
    </citation>
    <scope>NUCLEOTIDE SEQUENCE</scope>
    <source>
        <strain evidence="16">NC_groundwater_717_Ag_S-0.2um_59_8</strain>
    </source>
</reference>
<keyword evidence="5 12" id="KW-0288">FMN</keyword>
<feature type="binding site" evidence="14">
    <location>
        <position position="57"/>
    </location>
    <ligand>
        <name>FMN</name>
        <dbReference type="ChEBI" id="CHEBI:58210"/>
    </ligand>
</feature>
<evidence type="ECO:0000313" key="16">
    <source>
        <dbReference type="EMBL" id="MBI3016190.1"/>
    </source>
</evidence>
<dbReference type="Pfam" id="PF01207">
    <property type="entry name" value="Dus"/>
    <property type="match status" value="1"/>
</dbReference>
<dbReference type="InterPro" id="IPR004652">
    <property type="entry name" value="DusB-like"/>
</dbReference>
<organism evidence="16 17">
    <name type="scientific">Tectimicrobiota bacterium</name>
    <dbReference type="NCBI Taxonomy" id="2528274"/>
    <lineage>
        <taxon>Bacteria</taxon>
        <taxon>Pseudomonadati</taxon>
        <taxon>Nitrospinota/Tectimicrobiota group</taxon>
        <taxon>Candidatus Tectimicrobiota</taxon>
    </lineage>
</organism>
<dbReference type="EC" id="1.3.1.-" evidence="12"/>
<comment type="cofactor">
    <cofactor evidence="1 12 14">
        <name>FMN</name>
        <dbReference type="ChEBI" id="CHEBI:58210"/>
    </cofactor>
</comment>
<dbReference type="GO" id="GO:0050660">
    <property type="term" value="F:flavin adenine dinucleotide binding"/>
    <property type="evidence" value="ECO:0007669"/>
    <property type="project" value="InterPro"/>
</dbReference>